<evidence type="ECO:0000313" key="2">
    <source>
        <dbReference type="Proteomes" id="UP000015105"/>
    </source>
</evidence>
<organism evidence="1 2">
    <name type="scientific">Aegilops tauschii subsp. strangulata</name>
    <name type="common">Goatgrass</name>
    <dbReference type="NCBI Taxonomy" id="200361"/>
    <lineage>
        <taxon>Eukaryota</taxon>
        <taxon>Viridiplantae</taxon>
        <taxon>Streptophyta</taxon>
        <taxon>Embryophyta</taxon>
        <taxon>Tracheophyta</taxon>
        <taxon>Spermatophyta</taxon>
        <taxon>Magnoliopsida</taxon>
        <taxon>Liliopsida</taxon>
        <taxon>Poales</taxon>
        <taxon>Poaceae</taxon>
        <taxon>BOP clade</taxon>
        <taxon>Pooideae</taxon>
        <taxon>Triticodae</taxon>
        <taxon>Triticeae</taxon>
        <taxon>Triticinae</taxon>
        <taxon>Aegilops</taxon>
    </lineage>
</organism>
<reference evidence="1" key="3">
    <citation type="journal article" date="2017" name="Nature">
        <title>Genome sequence of the progenitor of the wheat D genome Aegilops tauschii.</title>
        <authorList>
            <person name="Luo M.C."/>
            <person name="Gu Y.Q."/>
            <person name="Puiu D."/>
            <person name="Wang H."/>
            <person name="Twardziok S.O."/>
            <person name="Deal K.R."/>
            <person name="Huo N."/>
            <person name="Zhu T."/>
            <person name="Wang L."/>
            <person name="Wang Y."/>
            <person name="McGuire P.E."/>
            <person name="Liu S."/>
            <person name="Long H."/>
            <person name="Ramasamy R.K."/>
            <person name="Rodriguez J.C."/>
            <person name="Van S.L."/>
            <person name="Yuan L."/>
            <person name="Wang Z."/>
            <person name="Xia Z."/>
            <person name="Xiao L."/>
            <person name="Anderson O.D."/>
            <person name="Ouyang S."/>
            <person name="Liang Y."/>
            <person name="Zimin A.V."/>
            <person name="Pertea G."/>
            <person name="Qi P."/>
            <person name="Bennetzen J.L."/>
            <person name="Dai X."/>
            <person name="Dawson M.W."/>
            <person name="Muller H.G."/>
            <person name="Kugler K."/>
            <person name="Rivarola-Duarte L."/>
            <person name="Spannagl M."/>
            <person name="Mayer K.F.X."/>
            <person name="Lu F.H."/>
            <person name="Bevan M.W."/>
            <person name="Leroy P."/>
            <person name="Li P."/>
            <person name="You F.M."/>
            <person name="Sun Q."/>
            <person name="Liu Z."/>
            <person name="Lyons E."/>
            <person name="Wicker T."/>
            <person name="Salzberg S.L."/>
            <person name="Devos K.M."/>
            <person name="Dvorak J."/>
        </authorList>
    </citation>
    <scope>NUCLEOTIDE SEQUENCE [LARGE SCALE GENOMIC DNA]</scope>
    <source>
        <strain evidence="1">cv. AL8/78</strain>
    </source>
</reference>
<dbReference type="EnsemblPlants" id="AET5Gv21150200.1">
    <property type="protein sequence ID" value="AET5Gv21150200.1"/>
    <property type="gene ID" value="AET5Gv21150200"/>
</dbReference>
<name>A0A453MDQ7_AEGTS</name>
<dbReference type="Gramene" id="AET5Gv21150200.1">
    <property type="protein sequence ID" value="AET5Gv21150200.1"/>
    <property type="gene ID" value="AET5Gv21150200"/>
</dbReference>
<protein>
    <submittedName>
        <fullName evidence="1">Uncharacterized protein</fullName>
    </submittedName>
</protein>
<sequence length="39" mass="4581">DKILPFSSTLGWHSLNVNGEVQKRKGLRWIPRHPETRRA</sequence>
<evidence type="ECO:0000313" key="1">
    <source>
        <dbReference type="EnsemblPlants" id="AET5Gv21150200.1"/>
    </source>
</evidence>
<reference evidence="1" key="5">
    <citation type="journal article" date="2021" name="G3 (Bethesda)">
        <title>Aegilops tauschii genome assembly Aet v5.0 features greater sequence contiguity and improved annotation.</title>
        <authorList>
            <person name="Wang L."/>
            <person name="Zhu T."/>
            <person name="Rodriguez J.C."/>
            <person name="Deal K.R."/>
            <person name="Dubcovsky J."/>
            <person name="McGuire P.E."/>
            <person name="Lux T."/>
            <person name="Spannagl M."/>
            <person name="Mayer K.F.X."/>
            <person name="Baldrich P."/>
            <person name="Meyers B.C."/>
            <person name="Huo N."/>
            <person name="Gu Y.Q."/>
            <person name="Zhou H."/>
            <person name="Devos K.M."/>
            <person name="Bennetzen J.L."/>
            <person name="Unver T."/>
            <person name="Budak H."/>
            <person name="Gulick P.J."/>
            <person name="Galiba G."/>
            <person name="Kalapos B."/>
            <person name="Nelson D.R."/>
            <person name="Li P."/>
            <person name="You F.M."/>
            <person name="Luo M.C."/>
            <person name="Dvorak J."/>
        </authorList>
    </citation>
    <scope>NUCLEOTIDE SEQUENCE [LARGE SCALE GENOMIC DNA]</scope>
    <source>
        <strain evidence="1">cv. AL8/78</strain>
    </source>
</reference>
<reference evidence="2" key="1">
    <citation type="journal article" date="2014" name="Science">
        <title>Ancient hybridizations among the ancestral genomes of bread wheat.</title>
        <authorList>
            <consortium name="International Wheat Genome Sequencing Consortium,"/>
            <person name="Marcussen T."/>
            <person name="Sandve S.R."/>
            <person name="Heier L."/>
            <person name="Spannagl M."/>
            <person name="Pfeifer M."/>
            <person name="Jakobsen K.S."/>
            <person name="Wulff B.B."/>
            <person name="Steuernagel B."/>
            <person name="Mayer K.F."/>
            <person name="Olsen O.A."/>
        </authorList>
    </citation>
    <scope>NUCLEOTIDE SEQUENCE [LARGE SCALE GENOMIC DNA]</scope>
    <source>
        <strain evidence="2">cv. AL8/78</strain>
    </source>
</reference>
<keyword evidence="2" id="KW-1185">Reference proteome</keyword>
<accession>A0A453MDQ7</accession>
<dbReference type="AlphaFoldDB" id="A0A453MDQ7"/>
<dbReference type="Proteomes" id="UP000015105">
    <property type="component" value="Chromosome 5D"/>
</dbReference>
<reference evidence="1" key="4">
    <citation type="submission" date="2019-03" db="UniProtKB">
        <authorList>
            <consortium name="EnsemblPlants"/>
        </authorList>
    </citation>
    <scope>IDENTIFICATION</scope>
</reference>
<reference evidence="2" key="2">
    <citation type="journal article" date="2017" name="Nat. Plants">
        <title>The Aegilops tauschii genome reveals multiple impacts of transposons.</title>
        <authorList>
            <person name="Zhao G."/>
            <person name="Zou C."/>
            <person name="Li K."/>
            <person name="Wang K."/>
            <person name="Li T."/>
            <person name="Gao L."/>
            <person name="Zhang X."/>
            <person name="Wang H."/>
            <person name="Yang Z."/>
            <person name="Liu X."/>
            <person name="Jiang W."/>
            <person name="Mao L."/>
            <person name="Kong X."/>
            <person name="Jiao Y."/>
            <person name="Jia J."/>
        </authorList>
    </citation>
    <scope>NUCLEOTIDE SEQUENCE [LARGE SCALE GENOMIC DNA]</scope>
    <source>
        <strain evidence="2">cv. AL8/78</strain>
    </source>
</reference>
<proteinExistence type="predicted"/>